<organism evidence="1 2">
    <name type="scientific">Escherichia phage HY03</name>
    <dbReference type="NCBI Taxonomy" id="1654926"/>
    <lineage>
        <taxon>Viruses</taxon>
        <taxon>Duplodnaviria</taxon>
        <taxon>Heunggongvirae</taxon>
        <taxon>Uroviricota</taxon>
        <taxon>Caudoviricetes</taxon>
        <taxon>Pantevenvirales</taxon>
        <taxon>Straboviridae</taxon>
        <taxon>Tevenvirinae</taxon>
        <taxon>Tequatrovirus</taxon>
        <taxon>Tequatrovirus hy03</taxon>
    </lineage>
</organism>
<gene>
    <name evidence="1" type="ORF">HY03_0158</name>
</gene>
<proteinExistence type="predicted"/>
<keyword evidence="2" id="KW-1185">Reference proteome</keyword>
<accession>A0A159B766</accession>
<dbReference type="KEGG" id="vg:29079012"/>
<name>A0A159B766_9CAUD</name>
<protein>
    <recommendedName>
        <fullName evidence="3">Homing endonuclease</fullName>
    </recommendedName>
</protein>
<evidence type="ECO:0000313" key="1">
    <source>
        <dbReference type="EMBL" id="AKJ72813.1"/>
    </source>
</evidence>
<reference evidence="1 2" key="1">
    <citation type="submission" date="2015-04" db="EMBL/GenBank/DDBJ databases">
        <title>Complete Genome Sequence of E. coli O157:H7 Bacteriophage HY03.</title>
        <authorList>
            <person name="Lee J.-H."/>
            <person name="Park E.-A."/>
            <person name="Lee D.-H."/>
        </authorList>
    </citation>
    <scope>NUCLEOTIDE SEQUENCE [LARGE SCALE GENOMIC DNA]</scope>
</reference>
<sequence length="213" mass="24416">MEVNVPHVYKYKHPKTKKWYIGSHDGHNPNYDGSGVVWQHAKKKYGIKSFNKEILYEGPMFRQVEEIILTCLDAANCPDSYNLKNEAWGGSFPGKLNGMYGKKLSPEERYKCGNAFRGIKRPDHSKRMKGEGNPMYGKNEQAYGIINRAKENSGKTYEEIFGVEKAKIIKETMSKNRKGKPHNLIEKICPHCGLKGRGPNMTRYHFDKCKALK</sequence>
<dbReference type="EMBL" id="KR269718">
    <property type="protein sequence ID" value="AKJ72813.1"/>
    <property type="molecule type" value="Genomic_DNA"/>
</dbReference>
<dbReference type="RefSeq" id="YP_009284144.1">
    <property type="nucleotide sequence ID" value="NC_031047.1"/>
</dbReference>
<dbReference type="Proteomes" id="UP000204314">
    <property type="component" value="Segment"/>
</dbReference>
<dbReference type="GeneID" id="29079012"/>
<evidence type="ECO:0000313" key="2">
    <source>
        <dbReference type="Proteomes" id="UP000204314"/>
    </source>
</evidence>
<evidence type="ECO:0008006" key="3">
    <source>
        <dbReference type="Google" id="ProtNLM"/>
    </source>
</evidence>